<dbReference type="EnsemblMetazoa" id="XM_014384449.2">
    <property type="protein sequence ID" value="XP_014239935.1"/>
    <property type="gene ID" value="LOC106661197"/>
</dbReference>
<dbReference type="InterPro" id="IPR005135">
    <property type="entry name" value="Endo/exonuclease/phosphatase"/>
</dbReference>
<dbReference type="GO" id="GO:0000175">
    <property type="term" value="F:3'-5'-RNA exonuclease activity"/>
    <property type="evidence" value="ECO:0007669"/>
    <property type="project" value="TreeGrafter"/>
</dbReference>
<proteinExistence type="predicted"/>
<evidence type="ECO:0000256" key="1">
    <source>
        <dbReference type="SAM" id="MobiDB-lite"/>
    </source>
</evidence>
<organism evidence="3 4">
    <name type="scientific">Cimex lectularius</name>
    <name type="common">Bed bug</name>
    <name type="synonym">Acanthia lectularia</name>
    <dbReference type="NCBI Taxonomy" id="79782"/>
    <lineage>
        <taxon>Eukaryota</taxon>
        <taxon>Metazoa</taxon>
        <taxon>Ecdysozoa</taxon>
        <taxon>Arthropoda</taxon>
        <taxon>Hexapoda</taxon>
        <taxon>Insecta</taxon>
        <taxon>Pterygota</taxon>
        <taxon>Neoptera</taxon>
        <taxon>Paraneoptera</taxon>
        <taxon>Hemiptera</taxon>
        <taxon>Heteroptera</taxon>
        <taxon>Panheteroptera</taxon>
        <taxon>Cimicomorpha</taxon>
        <taxon>Cimicidae</taxon>
        <taxon>Cimex</taxon>
    </lineage>
</organism>
<dbReference type="PANTHER" id="PTHR12121">
    <property type="entry name" value="CARBON CATABOLITE REPRESSOR PROTEIN 4"/>
    <property type="match status" value="1"/>
</dbReference>
<name>A0A8I6RBA6_CIMLE</name>
<feature type="region of interest" description="Disordered" evidence="1">
    <location>
        <begin position="1"/>
        <end position="28"/>
    </location>
</feature>
<dbReference type="InterPro" id="IPR036691">
    <property type="entry name" value="Endo/exonu/phosph_ase_sf"/>
</dbReference>
<dbReference type="RefSeq" id="XP_014239934.1">
    <property type="nucleotide sequence ID" value="XM_014384448.2"/>
</dbReference>
<dbReference type="PANTHER" id="PTHR12121:SF34">
    <property type="entry name" value="PROTEIN ANGEL"/>
    <property type="match status" value="1"/>
</dbReference>
<evidence type="ECO:0000313" key="4">
    <source>
        <dbReference type="Proteomes" id="UP000494040"/>
    </source>
</evidence>
<evidence type="ECO:0000313" key="3">
    <source>
        <dbReference type="EnsemblMetazoa" id="XP_014239934.1"/>
    </source>
</evidence>
<dbReference type="Proteomes" id="UP000494040">
    <property type="component" value="Unassembled WGS sequence"/>
</dbReference>
<dbReference type="SUPFAM" id="SSF56219">
    <property type="entry name" value="DNase I-like"/>
    <property type="match status" value="1"/>
</dbReference>
<accession>A0A8I6RBA6</accession>
<protein>
    <recommendedName>
        <fullName evidence="2">Endonuclease/exonuclease/phosphatase domain-containing protein</fullName>
    </recommendedName>
</protein>
<dbReference type="AlphaFoldDB" id="A0A8I6RBA6"/>
<dbReference type="Pfam" id="PF03372">
    <property type="entry name" value="Exo_endo_phos"/>
    <property type="match status" value="1"/>
</dbReference>
<feature type="compositionally biased region" description="Basic residues" evidence="1">
    <location>
        <begin position="11"/>
        <end position="28"/>
    </location>
</feature>
<sequence>MTPKRSEKEKKQRRQQKRERLRKRSKRKKRRIIMFERKWESQFHRSNRPFATERRPNETYTNKNKITPGEQKFTVMSYNVLAQDLIENHRGLYPTQDPEDLKWENRKKKLIGEIKTQNPDILAMQEVQQSHIPLFYNDLEKIGYKGVFKRRTENNTDGVAVYYKTDVFDLVFWTSVEYYQPGIEYLNRPNVGLIVRLKLRQGNGELFLANTHLLYNPKRWKVRLAQTQILLTELHRIIKMAKTSSPALLLMGDLNSRPGSPVVRFLESGFVRVYDQLLPLSLGILNNCTHLGESKLYNSDYTFHQKTNEQPNCRASPSFVKKFDQCPGEALHKNAMLEAGVLSHNFNFSSVYNLTEDEKYGTATTHHDKWVTVDYMFYSNLRLLSRLRLPTVDECKNFVQPMPNRISPSDHFPLLATFSML</sequence>
<dbReference type="Gene3D" id="3.60.10.10">
    <property type="entry name" value="Endonuclease/exonuclease/phosphatase"/>
    <property type="match status" value="1"/>
</dbReference>
<dbReference type="InterPro" id="IPR050410">
    <property type="entry name" value="CCR4/nocturin_mRNA_transcr"/>
</dbReference>
<dbReference type="GeneID" id="106661197"/>
<dbReference type="RefSeq" id="XP_014239935.1">
    <property type="nucleotide sequence ID" value="XM_014384449.2"/>
</dbReference>
<dbReference type="EnsemblMetazoa" id="XM_014384448.2">
    <property type="protein sequence ID" value="XP_014239934.1"/>
    <property type="gene ID" value="LOC106661197"/>
</dbReference>
<reference evidence="3" key="1">
    <citation type="submission" date="2022-01" db="UniProtKB">
        <authorList>
            <consortium name="EnsemblMetazoa"/>
        </authorList>
    </citation>
    <scope>IDENTIFICATION</scope>
</reference>
<evidence type="ECO:0000259" key="2">
    <source>
        <dbReference type="Pfam" id="PF03372"/>
    </source>
</evidence>
<feature type="domain" description="Endonuclease/exonuclease/phosphatase" evidence="2">
    <location>
        <begin position="76"/>
        <end position="411"/>
    </location>
</feature>
<dbReference type="OMA" id="RWITVDY"/>
<dbReference type="OrthoDB" id="10253982at2759"/>
<feature type="compositionally biased region" description="Basic and acidic residues" evidence="1">
    <location>
        <begin position="1"/>
        <end position="10"/>
    </location>
</feature>
<keyword evidence="4" id="KW-1185">Reference proteome</keyword>
<dbReference type="CTD" id="37748"/>